<dbReference type="EMBL" id="OA882044">
    <property type="protein sequence ID" value="CAD7272166.1"/>
    <property type="molecule type" value="Genomic_DNA"/>
</dbReference>
<accession>A0A7R9G8P7</accession>
<dbReference type="EMBL" id="CAJPEX010000007">
    <property type="protein sequence ID" value="CAG0912318.1"/>
    <property type="molecule type" value="Genomic_DNA"/>
</dbReference>
<organism evidence="1">
    <name type="scientific">Notodromas monacha</name>
    <dbReference type="NCBI Taxonomy" id="399045"/>
    <lineage>
        <taxon>Eukaryota</taxon>
        <taxon>Metazoa</taxon>
        <taxon>Ecdysozoa</taxon>
        <taxon>Arthropoda</taxon>
        <taxon>Crustacea</taxon>
        <taxon>Oligostraca</taxon>
        <taxon>Ostracoda</taxon>
        <taxon>Podocopa</taxon>
        <taxon>Podocopida</taxon>
        <taxon>Cypridocopina</taxon>
        <taxon>Cypridoidea</taxon>
        <taxon>Cyprididae</taxon>
        <taxon>Notodromas</taxon>
    </lineage>
</organism>
<dbReference type="AlphaFoldDB" id="A0A7R9G8P7"/>
<sequence>MGTAPTQARIPPAIGDTRRATCGGPTALRRGNFGLYPASLFSRCKCFLGSAWTPSGRAGRELERANLLTSTSGHFCALFLVSPRGREEKRMAVFAVLEKLRILTIFVLEMCRNSTCSPSASDGIQDKKRMSRRHSPSVVLENAPHKPGHWLHDKRYVSRLECRSPPVTSNNSSGTRCPVVVPMEAGASLERVIIRLHGSVRNHAAPVWTE</sequence>
<keyword evidence="2" id="KW-1185">Reference proteome</keyword>
<reference evidence="1" key="1">
    <citation type="submission" date="2020-11" db="EMBL/GenBank/DDBJ databases">
        <authorList>
            <person name="Tran Van P."/>
        </authorList>
    </citation>
    <scope>NUCLEOTIDE SEQUENCE</scope>
</reference>
<proteinExistence type="predicted"/>
<dbReference type="Proteomes" id="UP000678499">
    <property type="component" value="Unassembled WGS sequence"/>
</dbReference>
<protein>
    <submittedName>
        <fullName evidence="1">Uncharacterized protein</fullName>
    </submittedName>
</protein>
<evidence type="ECO:0000313" key="1">
    <source>
        <dbReference type="EMBL" id="CAD7272166.1"/>
    </source>
</evidence>
<gene>
    <name evidence="1" type="ORF">NMOB1V02_LOCUS111</name>
</gene>
<name>A0A7R9G8P7_9CRUS</name>
<evidence type="ECO:0000313" key="2">
    <source>
        <dbReference type="Proteomes" id="UP000678499"/>
    </source>
</evidence>